<dbReference type="Pfam" id="PF00635">
    <property type="entry name" value="Motile_Sperm"/>
    <property type="match status" value="1"/>
</dbReference>
<dbReference type="AlphaFoldDB" id="A0A6A3ASW2"/>
<evidence type="ECO:0000259" key="4">
    <source>
        <dbReference type="PROSITE" id="PS50202"/>
    </source>
</evidence>
<reference evidence="5" key="1">
    <citation type="submission" date="2019-09" db="EMBL/GenBank/DDBJ databases">
        <title>Draft genome information of white flower Hibiscus syriacus.</title>
        <authorList>
            <person name="Kim Y.-M."/>
        </authorList>
    </citation>
    <scope>NUCLEOTIDE SEQUENCE [LARGE SCALE GENOMIC DNA]</scope>
    <source>
        <strain evidence="5">YM2019G1</strain>
    </source>
</reference>
<dbReference type="SUPFAM" id="SSF49354">
    <property type="entry name" value="PapD-like"/>
    <property type="match status" value="1"/>
</dbReference>
<feature type="coiled-coil region" evidence="2">
    <location>
        <begin position="291"/>
        <end position="346"/>
    </location>
</feature>
<keyword evidence="3" id="KW-0812">Transmembrane</keyword>
<evidence type="ECO:0000256" key="3">
    <source>
        <dbReference type="SAM" id="Phobius"/>
    </source>
</evidence>
<organism evidence="5 6">
    <name type="scientific">Hibiscus syriacus</name>
    <name type="common">Rose of Sharon</name>
    <dbReference type="NCBI Taxonomy" id="106335"/>
    <lineage>
        <taxon>Eukaryota</taxon>
        <taxon>Viridiplantae</taxon>
        <taxon>Streptophyta</taxon>
        <taxon>Embryophyta</taxon>
        <taxon>Tracheophyta</taxon>
        <taxon>Spermatophyta</taxon>
        <taxon>Magnoliopsida</taxon>
        <taxon>eudicotyledons</taxon>
        <taxon>Gunneridae</taxon>
        <taxon>Pentapetalae</taxon>
        <taxon>rosids</taxon>
        <taxon>malvids</taxon>
        <taxon>Malvales</taxon>
        <taxon>Malvaceae</taxon>
        <taxon>Malvoideae</taxon>
        <taxon>Hibiscus</taxon>
    </lineage>
</organism>
<name>A0A6A3ASW2_HIBSY</name>
<keyword evidence="3" id="KW-1133">Transmembrane helix</keyword>
<evidence type="ECO:0000256" key="2">
    <source>
        <dbReference type="SAM" id="Coils"/>
    </source>
</evidence>
<dbReference type="EMBL" id="VEPZ02000959">
    <property type="protein sequence ID" value="KAE8707781.1"/>
    <property type="molecule type" value="Genomic_DNA"/>
</dbReference>
<keyword evidence="2" id="KW-0175">Coiled coil</keyword>
<proteinExistence type="inferred from homology"/>
<dbReference type="PANTHER" id="PTHR10809:SF45">
    <property type="entry name" value="VESICLE-ASSOCIATED PROTEIN 2-2"/>
    <property type="match status" value="1"/>
</dbReference>
<dbReference type="GO" id="GO:0005886">
    <property type="term" value="C:plasma membrane"/>
    <property type="evidence" value="ECO:0007669"/>
    <property type="project" value="TreeGrafter"/>
</dbReference>
<comment type="similarity">
    <text evidence="1">Belongs to the VAMP-associated protein (VAP) (TC 9.B.17) family.</text>
</comment>
<sequence length="464" mass="52689">MNTQLLEIEPKALEFRFTLKKPCSCSVRLTNNTDQNVAFKVKTTSPKKYHVRPSFGIIMPKSICDFTVTMQVQLEAPPDMICGDKFLIQSKVVPLGTIDADITSATFVKDSGRYIEEHKLKVALVCQSYLPVSSTINGITNQGTDHNASIPKEPELCRVGIHAPLQTVARVEESKMINLEDSKTTKEVEWKPKKDMFYAENLKPKKDAEPKPKHGVNDDDLKFTKESELKPKNNFFNSKELKPVKDVESKPRENILTEEFNSVKEKEFNALKDVEGKTLKPVEERKFAKDAEEMKSKLANLEFKLGEAEATISKLTEERRLSTRERKFLQDELVLLRKKAKLKEAKVGIHLLCVCMVALISVYIGCFLVKNRTSMSDLYRIWYPVPPLVSALPPFPTAFPRSFIVPRQAERANGARAMKLQPWSSAFAMELMFTWHLFSLTPDFSIFQTRTTLYVVINGSASLS</sequence>
<dbReference type="FunFam" id="2.60.40.10:FF:000813">
    <property type="entry name" value="Vesicle-associated protein 1-1"/>
    <property type="match status" value="1"/>
</dbReference>
<dbReference type="InterPro" id="IPR013783">
    <property type="entry name" value="Ig-like_fold"/>
</dbReference>
<evidence type="ECO:0000313" key="5">
    <source>
        <dbReference type="EMBL" id="KAE8707781.1"/>
    </source>
</evidence>
<dbReference type="InterPro" id="IPR008962">
    <property type="entry name" value="PapD-like_sf"/>
</dbReference>
<accession>A0A6A3ASW2</accession>
<protein>
    <submittedName>
        <fullName evidence="5">Vesicle-associated protein 3-1</fullName>
    </submittedName>
</protein>
<keyword evidence="3" id="KW-0472">Membrane</keyword>
<keyword evidence="6" id="KW-1185">Reference proteome</keyword>
<feature type="transmembrane region" description="Helical" evidence="3">
    <location>
        <begin position="347"/>
        <end position="369"/>
    </location>
</feature>
<evidence type="ECO:0000256" key="1">
    <source>
        <dbReference type="ARBA" id="ARBA00008932"/>
    </source>
</evidence>
<dbReference type="GO" id="GO:0061817">
    <property type="term" value="P:endoplasmic reticulum-plasma membrane tethering"/>
    <property type="evidence" value="ECO:0007669"/>
    <property type="project" value="TreeGrafter"/>
</dbReference>
<dbReference type="InterPro" id="IPR000535">
    <property type="entry name" value="MSP_dom"/>
</dbReference>
<dbReference type="Gene3D" id="2.60.40.10">
    <property type="entry name" value="Immunoglobulins"/>
    <property type="match status" value="1"/>
</dbReference>
<dbReference type="InterPro" id="IPR016763">
    <property type="entry name" value="VAP"/>
</dbReference>
<dbReference type="GO" id="GO:0005789">
    <property type="term" value="C:endoplasmic reticulum membrane"/>
    <property type="evidence" value="ECO:0007669"/>
    <property type="project" value="InterPro"/>
</dbReference>
<comment type="caution">
    <text evidence="5">The sequence shown here is derived from an EMBL/GenBank/DDBJ whole genome shotgun (WGS) entry which is preliminary data.</text>
</comment>
<dbReference type="PANTHER" id="PTHR10809">
    <property type="entry name" value="VESICLE-ASSOCIATED MEMBRANE PROTEIN-ASSOCIATED PROTEIN"/>
    <property type="match status" value="1"/>
</dbReference>
<gene>
    <name evidence="5" type="ORF">F3Y22_tig00110374pilonHSYRG00028</name>
</gene>
<dbReference type="PROSITE" id="PS50202">
    <property type="entry name" value="MSP"/>
    <property type="match status" value="1"/>
</dbReference>
<dbReference type="Proteomes" id="UP000436088">
    <property type="component" value="Unassembled WGS sequence"/>
</dbReference>
<evidence type="ECO:0000313" key="6">
    <source>
        <dbReference type="Proteomes" id="UP000436088"/>
    </source>
</evidence>
<feature type="domain" description="MSP" evidence="4">
    <location>
        <begin position="5"/>
        <end position="125"/>
    </location>
</feature>
<dbReference type="GO" id="GO:0090158">
    <property type="term" value="P:endoplasmic reticulum membrane organization"/>
    <property type="evidence" value="ECO:0007669"/>
    <property type="project" value="TreeGrafter"/>
</dbReference>